<dbReference type="EMBL" id="LKCW01000001">
    <property type="protein sequence ID" value="KPM46489.1"/>
    <property type="molecule type" value="Genomic_DNA"/>
</dbReference>
<accession>A0A0P7BZ60</accession>
<feature type="region of interest" description="Disordered" evidence="1">
    <location>
        <begin position="1"/>
        <end position="157"/>
    </location>
</feature>
<gene>
    <name evidence="2" type="ORF">AK830_g192</name>
</gene>
<reference evidence="2 3" key="1">
    <citation type="submission" date="2015-09" db="EMBL/GenBank/DDBJ databases">
        <title>Draft genome of a European isolate of the apple canker pathogen Neonectria ditissima.</title>
        <authorList>
            <person name="Gomez-Cortecero A."/>
            <person name="Harrison R.J."/>
            <person name="Armitage A.D."/>
        </authorList>
    </citation>
    <scope>NUCLEOTIDE SEQUENCE [LARGE SCALE GENOMIC DNA]</scope>
    <source>
        <strain evidence="2 3">R09/05</strain>
    </source>
</reference>
<protein>
    <recommendedName>
        <fullName evidence="4">Chromo domain-containing protein</fullName>
    </recommendedName>
</protein>
<sequence>MPSQGGNLVRMARIALGQDQCDHMHDVDSVETVERRSPRDSRHPAAQSTNDQQQDYTSSHVVLQRAVTREQHKEVEMETETEEDGEETSVEAHSDFDNEDQDPSTGDEELSSEDEASDDGVASSDNTRQRSYPPRQFSPPFPPEPKRKPFPLARAPLSARFPNGLTRVIERRDRDAFPASRASSVSRCSSEDVAPPSPATLVAHRRRSKEELFDFLVVQPDGSRKWRSEDSVEADDRNAVYEYWDRFPNGRRHFMRADVWYMAQIEAHVSVNRGYSMRVRWLGSPLRSWERQSRVRQIAPDLLNDYLRDKVVQVTGKRGSSNEQDDSQPEGDEGDDDKPKRRRLD</sequence>
<proteinExistence type="predicted"/>
<evidence type="ECO:0000256" key="1">
    <source>
        <dbReference type="SAM" id="MobiDB-lite"/>
    </source>
</evidence>
<feature type="compositionally biased region" description="Basic and acidic residues" evidence="1">
    <location>
        <begin position="67"/>
        <end position="76"/>
    </location>
</feature>
<feature type="compositionally biased region" description="Polar residues" evidence="1">
    <location>
        <begin position="46"/>
        <end position="61"/>
    </location>
</feature>
<comment type="caution">
    <text evidence="2">The sequence shown here is derived from an EMBL/GenBank/DDBJ whole genome shotgun (WGS) entry which is preliminary data.</text>
</comment>
<feature type="region of interest" description="Disordered" evidence="1">
    <location>
        <begin position="176"/>
        <end position="197"/>
    </location>
</feature>
<feature type="compositionally biased region" description="Basic and acidic residues" evidence="1">
    <location>
        <begin position="20"/>
        <end position="43"/>
    </location>
</feature>
<feature type="compositionally biased region" description="Low complexity" evidence="1">
    <location>
        <begin position="179"/>
        <end position="188"/>
    </location>
</feature>
<feature type="compositionally biased region" description="Acidic residues" evidence="1">
    <location>
        <begin position="97"/>
        <end position="118"/>
    </location>
</feature>
<dbReference type="AlphaFoldDB" id="A0A0P7BZ60"/>
<organism evidence="2 3">
    <name type="scientific">Neonectria ditissima</name>
    <dbReference type="NCBI Taxonomy" id="78410"/>
    <lineage>
        <taxon>Eukaryota</taxon>
        <taxon>Fungi</taxon>
        <taxon>Dikarya</taxon>
        <taxon>Ascomycota</taxon>
        <taxon>Pezizomycotina</taxon>
        <taxon>Sordariomycetes</taxon>
        <taxon>Hypocreomycetidae</taxon>
        <taxon>Hypocreales</taxon>
        <taxon>Nectriaceae</taxon>
        <taxon>Neonectria</taxon>
    </lineage>
</organism>
<evidence type="ECO:0008006" key="4">
    <source>
        <dbReference type="Google" id="ProtNLM"/>
    </source>
</evidence>
<evidence type="ECO:0000313" key="2">
    <source>
        <dbReference type="EMBL" id="KPM46489.1"/>
    </source>
</evidence>
<dbReference type="OrthoDB" id="433924at2759"/>
<name>A0A0P7BZ60_9HYPO</name>
<keyword evidence="3" id="KW-1185">Reference proteome</keyword>
<feature type="compositionally biased region" description="Acidic residues" evidence="1">
    <location>
        <begin position="323"/>
        <end position="336"/>
    </location>
</feature>
<feature type="region of interest" description="Disordered" evidence="1">
    <location>
        <begin position="313"/>
        <end position="345"/>
    </location>
</feature>
<evidence type="ECO:0000313" key="3">
    <source>
        <dbReference type="Proteomes" id="UP000050424"/>
    </source>
</evidence>
<feature type="compositionally biased region" description="Acidic residues" evidence="1">
    <location>
        <begin position="77"/>
        <end position="89"/>
    </location>
</feature>
<dbReference type="Proteomes" id="UP000050424">
    <property type="component" value="Unassembled WGS sequence"/>
</dbReference>